<feature type="transmembrane region" description="Helical" evidence="1">
    <location>
        <begin position="53"/>
        <end position="69"/>
    </location>
</feature>
<proteinExistence type="predicted"/>
<organism evidence="2 3">
    <name type="scientific">Candidatus Corynebacterium avicola</name>
    <dbReference type="NCBI Taxonomy" id="2838527"/>
    <lineage>
        <taxon>Bacteria</taxon>
        <taxon>Bacillati</taxon>
        <taxon>Actinomycetota</taxon>
        <taxon>Actinomycetes</taxon>
        <taxon>Mycobacteriales</taxon>
        <taxon>Corynebacteriaceae</taxon>
        <taxon>Corynebacterium</taxon>
    </lineage>
</organism>
<evidence type="ECO:0000256" key="1">
    <source>
        <dbReference type="SAM" id="Phobius"/>
    </source>
</evidence>
<keyword evidence="1" id="KW-0812">Transmembrane</keyword>
<reference evidence="2" key="1">
    <citation type="journal article" date="2021" name="PeerJ">
        <title>Extensive microbial diversity within the chicken gut microbiome revealed by metagenomics and culture.</title>
        <authorList>
            <person name="Gilroy R."/>
            <person name="Ravi A."/>
            <person name="Getino M."/>
            <person name="Pursley I."/>
            <person name="Horton D.L."/>
            <person name="Alikhan N.F."/>
            <person name="Baker D."/>
            <person name="Gharbi K."/>
            <person name="Hall N."/>
            <person name="Watson M."/>
            <person name="Adriaenssens E.M."/>
            <person name="Foster-Nyarko E."/>
            <person name="Jarju S."/>
            <person name="Secka A."/>
            <person name="Antonio M."/>
            <person name="Oren A."/>
            <person name="Chaudhuri R.R."/>
            <person name="La Ragione R."/>
            <person name="Hildebrand F."/>
            <person name="Pallen M.J."/>
        </authorList>
    </citation>
    <scope>NUCLEOTIDE SEQUENCE</scope>
    <source>
        <strain evidence="2">CHK32-1732</strain>
    </source>
</reference>
<sequence length="113" mass="11802">MSIGSFVNTVRTGLGTALLVNAVPHGVAAALGKPFPTPYADPPGIGFSSPLENGGWSAMNLLAGVLLIRRRPDVRRTRAEITTAVVAAVSMTGYLTWHFAVSAPEKRSQLASA</sequence>
<dbReference type="EMBL" id="DXGC01000077">
    <property type="protein sequence ID" value="HIW91872.1"/>
    <property type="molecule type" value="Genomic_DNA"/>
</dbReference>
<keyword evidence="1" id="KW-1133">Transmembrane helix</keyword>
<keyword evidence="1" id="KW-0472">Membrane</keyword>
<dbReference type="SUPFAM" id="SSF53474">
    <property type="entry name" value="alpha/beta-Hydrolases"/>
    <property type="match status" value="1"/>
</dbReference>
<dbReference type="InterPro" id="IPR029058">
    <property type="entry name" value="AB_hydrolase_fold"/>
</dbReference>
<gene>
    <name evidence="2" type="ORF">H9870_09460</name>
</gene>
<accession>A0A9D1UL86</accession>
<dbReference type="AlphaFoldDB" id="A0A9D1UL86"/>
<reference evidence="2" key="2">
    <citation type="submission" date="2021-04" db="EMBL/GenBank/DDBJ databases">
        <authorList>
            <person name="Gilroy R."/>
        </authorList>
    </citation>
    <scope>NUCLEOTIDE SEQUENCE</scope>
    <source>
        <strain evidence="2">CHK32-1732</strain>
    </source>
</reference>
<dbReference type="Proteomes" id="UP000824190">
    <property type="component" value="Unassembled WGS sequence"/>
</dbReference>
<comment type="caution">
    <text evidence="2">The sequence shown here is derived from an EMBL/GenBank/DDBJ whole genome shotgun (WGS) entry which is preliminary data.</text>
</comment>
<feature type="transmembrane region" description="Helical" evidence="1">
    <location>
        <begin position="81"/>
        <end position="100"/>
    </location>
</feature>
<evidence type="ECO:0000313" key="2">
    <source>
        <dbReference type="EMBL" id="HIW91872.1"/>
    </source>
</evidence>
<evidence type="ECO:0000313" key="3">
    <source>
        <dbReference type="Proteomes" id="UP000824190"/>
    </source>
</evidence>
<protein>
    <submittedName>
        <fullName evidence="2">Uncharacterized protein</fullName>
    </submittedName>
</protein>
<name>A0A9D1UL86_9CORY</name>